<proteinExistence type="predicted"/>
<name>A0A7W5GR09_9ACTN</name>
<dbReference type="Proteomes" id="UP000530850">
    <property type="component" value="Unassembled WGS sequence"/>
</dbReference>
<gene>
    <name evidence="1" type="ORF">FHR31_001624</name>
</gene>
<dbReference type="RefSeq" id="WP_123185629.1">
    <property type="nucleotide sequence ID" value="NZ_JACHYA010000005.1"/>
</dbReference>
<organism evidence="1 2">
    <name type="scientific">Parvibacter caecicola</name>
    <dbReference type="NCBI Taxonomy" id="747645"/>
    <lineage>
        <taxon>Bacteria</taxon>
        <taxon>Bacillati</taxon>
        <taxon>Actinomycetota</taxon>
        <taxon>Coriobacteriia</taxon>
        <taxon>Coriobacteriales</taxon>
        <taxon>Coriobacteriaceae</taxon>
        <taxon>Parvibacter</taxon>
    </lineage>
</organism>
<evidence type="ECO:0008006" key="3">
    <source>
        <dbReference type="Google" id="ProtNLM"/>
    </source>
</evidence>
<dbReference type="GeneID" id="93356932"/>
<dbReference type="EMBL" id="JACHYA010000005">
    <property type="protein sequence ID" value="MBB3171798.1"/>
    <property type="molecule type" value="Genomic_DNA"/>
</dbReference>
<accession>A0A7W5GR09</accession>
<protein>
    <recommendedName>
        <fullName evidence="3">Phage gp6-like head-tail connector protein</fullName>
    </recommendedName>
</protein>
<sequence>MAAQLGELDAADIPDELLFDHFRIDPEYEEPASLDFARACRAAAYDHVREAYGIDEQTMSAHPSIAIAVLAVARDMFDNRDMEGRAHSNRTVEAVMSSFDFNLI</sequence>
<reference evidence="1 2" key="1">
    <citation type="submission" date="2020-08" db="EMBL/GenBank/DDBJ databases">
        <title>Sequencing the genomes of 1000 actinobacteria strains.</title>
        <authorList>
            <person name="Klenk H.-P."/>
        </authorList>
    </citation>
    <scope>NUCLEOTIDE SEQUENCE [LARGE SCALE GENOMIC DNA]</scope>
    <source>
        <strain evidence="1 2">DSM 22242</strain>
    </source>
</reference>
<comment type="caution">
    <text evidence="1">The sequence shown here is derived from an EMBL/GenBank/DDBJ whole genome shotgun (WGS) entry which is preliminary data.</text>
</comment>
<evidence type="ECO:0000313" key="1">
    <source>
        <dbReference type="EMBL" id="MBB3171798.1"/>
    </source>
</evidence>
<dbReference type="AlphaFoldDB" id="A0A7W5GR09"/>
<evidence type="ECO:0000313" key="2">
    <source>
        <dbReference type="Proteomes" id="UP000530850"/>
    </source>
</evidence>